<dbReference type="RefSeq" id="WP_131145364.1">
    <property type="nucleotide sequence ID" value="NZ_CP036401.1"/>
</dbReference>
<sequence length="84" mass="9424">MDLCNAAGRRRVFYGWRTRIVTALRHSVLDESASLHRITAFDPPCVPVQARHCTIGVHDVFDSLRIDYVRRITGNGGAAVEKCQ</sequence>
<proteinExistence type="predicted"/>
<dbReference type="Proteomes" id="UP000292307">
    <property type="component" value="Chromosome"/>
</dbReference>
<dbReference type="EMBL" id="CP036401">
    <property type="protein sequence ID" value="QBI01242.1"/>
    <property type="molecule type" value="Genomic_DNA"/>
</dbReference>
<accession>A0ABX5RT53</accession>
<reference evidence="1 2" key="1">
    <citation type="submission" date="2019-02" db="EMBL/GenBank/DDBJ databases">
        <title>Draft Genome Sequences of Six Type Strains of the Genus Massilia.</title>
        <authorList>
            <person name="Miess H."/>
            <person name="Frediansyhah A."/>
            <person name="Gross H."/>
        </authorList>
    </citation>
    <scope>NUCLEOTIDE SEQUENCE [LARGE SCALE GENOMIC DNA]</scope>
    <source>
        <strain evidence="1 2">DSM 17472</strain>
    </source>
</reference>
<evidence type="ECO:0000313" key="2">
    <source>
        <dbReference type="Proteomes" id="UP000292307"/>
    </source>
</evidence>
<gene>
    <name evidence="1" type="ORF">EYF70_10625</name>
</gene>
<name>A0ABX5RT53_9BURK</name>
<organism evidence="1 2">
    <name type="scientific">Pseudoduganella albidiflava</name>
    <dbReference type="NCBI Taxonomy" id="321983"/>
    <lineage>
        <taxon>Bacteria</taxon>
        <taxon>Pseudomonadati</taxon>
        <taxon>Pseudomonadota</taxon>
        <taxon>Betaproteobacteria</taxon>
        <taxon>Burkholderiales</taxon>
        <taxon>Oxalobacteraceae</taxon>
        <taxon>Telluria group</taxon>
        <taxon>Pseudoduganella</taxon>
    </lineage>
</organism>
<keyword evidence="2" id="KW-1185">Reference proteome</keyword>
<protein>
    <submittedName>
        <fullName evidence="1">Uncharacterized protein</fullName>
    </submittedName>
</protein>
<evidence type="ECO:0000313" key="1">
    <source>
        <dbReference type="EMBL" id="QBI01242.1"/>
    </source>
</evidence>